<comment type="caution">
    <text evidence="2">The sequence shown here is derived from an EMBL/GenBank/DDBJ whole genome shotgun (WGS) entry which is preliminary data.</text>
</comment>
<organism evidence="2 3">
    <name type="scientific">Rhodococcus erythropolis</name>
    <name type="common">Arthrobacter picolinophilus</name>
    <dbReference type="NCBI Taxonomy" id="1833"/>
    <lineage>
        <taxon>Bacteria</taxon>
        <taxon>Bacillati</taxon>
        <taxon>Actinomycetota</taxon>
        <taxon>Actinomycetes</taxon>
        <taxon>Mycobacteriales</taxon>
        <taxon>Nocardiaceae</taxon>
        <taxon>Rhodococcus</taxon>
        <taxon>Rhodococcus erythropolis group</taxon>
    </lineage>
</organism>
<dbReference type="Pfam" id="PF03237">
    <property type="entry name" value="Terminase_6N"/>
    <property type="match status" value="1"/>
</dbReference>
<protein>
    <recommendedName>
        <fullName evidence="4">Terminase</fullName>
    </recommendedName>
</protein>
<evidence type="ECO:0008006" key="4">
    <source>
        <dbReference type="Google" id="ProtNLM"/>
    </source>
</evidence>
<gene>
    <name evidence="2" type="ORF">I3517_27320</name>
</gene>
<reference evidence="2 3" key="1">
    <citation type="submission" date="2020-12" db="EMBL/GenBank/DDBJ databases">
        <title>Draft genome sequence of furan degrading bacterial strain FUR100.</title>
        <authorList>
            <person name="Woiski C."/>
        </authorList>
    </citation>
    <scope>NUCLEOTIDE SEQUENCE [LARGE SCALE GENOMIC DNA]</scope>
    <source>
        <strain evidence="2 3">FUR100</strain>
    </source>
</reference>
<evidence type="ECO:0000256" key="1">
    <source>
        <dbReference type="SAM" id="MobiDB-lite"/>
    </source>
</evidence>
<evidence type="ECO:0000313" key="2">
    <source>
        <dbReference type="EMBL" id="MBH5146319.1"/>
    </source>
</evidence>
<dbReference type="RefSeq" id="WP_197941932.1">
    <property type="nucleotide sequence ID" value="NZ_JAECSB010000085.1"/>
</dbReference>
<name>A0A8I1A227_RHOER</name>
<proteinExistence type="predicted"/>
<evidence type="ECO:0000313" key="3">
    <source>
        <dbReference type="Proteomes" id="UP000627573"/>
    </source>
</evidence>
<keyword evidence="3" id="KW-1185">Reference proteome</keyword>
<sequence>MSILDDGAWRSLPDADKRHLRDRLAEECARRGIPINDTTSPGILALRHEPAVTVQRPHLELIDRELTKLLSTPNAKLMIWTPPQVGKSMRVSRWFPFWWLTHRPRDRVILASYAASLANTHGAACRDLVESHGLTYGLRMRDDENTRANWSLTTGGGMRSVGTKGGLTGHPMNLGIIDDPFADRAAADSPLIRERVWEWYSSAYTTRKAPGAREVIVMTRWHPLDLCGRLLERDGRTEKGGEWTVLHLPALAVAPDPAKGIYADPLGREPGDPLTHPVIDLGDIDSLADHWRRKKKGSTSRDWNAVYQGSPFDSEGALLTEAHIRDATADLTLVTPRIAGVGIDPSGGGRDTAGIVGGILGSDGKFYWTHNRTARMTSDRWSREACLLADEMDADRFVIEVNYGGDQATTLLKQAWDALQREGEIDKRKLCPRLVPVHSRKSKLLRAEPIAQAILTQRAWFGRDPGLSDFKSEWQLWEPGSTWSPGALDAGVHLATDMLPPINSGSSVSSAAKRSRSSVTGTSSLAARRTR</sequence>
<dbReference type="Proteomes" id="UP000627573">
    <property type="component" value="Unassembled WGS sequence"/>
</dbReference>
<dbReference type="AlphaFoldDB" id="A0A8I1A227"/>
<dbReference type="EMBL" id="JAECSB010000085">
    <property type="protein sequence ID" value="MBH5146319.1"/>
    <property type="molecule type" value="Genomic_DNA"/>
</dbReference>
<feature type="region of interest" description="Disordered" evidence="1">
    <location>
        <begin position="503"/>
        <end position="531"/>
    </location>
</feature>
<accession>A0A8I1A227</accession>